<dbReference type="EMBL" id="JRKL02001034">
    <property type="protein sequence ID" value="KAF3966512.1"/>
    <property type="molecule type" value="Genomic_DNA"/>
</dbReference>
<dbReference type="Proteomes" id="UP000737018">
    <property type="component" value="Unassembled WGS sequence"/>
</dbReference>
<sequence>MIVTNTSAADLALTNLAYCSHADLHGFVVPGTKLYLASITDSSQTSLIALMPIFMASPSLAPSSTSPSSPIPHEPRLLLSRRSSWLRRPRHQALPHLHRRFLYSFSDRMKICLVCNDSISSSELKLSFHNFWEGKLAQQKKKKNPNIKTLQTNPFHQNPNLSLARGFISF</sequence>
<dbReference type="AlphaFoldDB" id="A0A8J4RL41"/>
<dbReference type="OrthoDB" id="1532986at2759"/>
<proteinExistence type="predicted"/>
<organism evidence="1 2">
    <name type="scientific">Castanea mollissima</name>
    <name type="common">Chinese chestnut</name>
    <dbReference type="NCBI Taxonomy" id="60419"/>
    <lineage>
        <taxon>Eukaryota</taxon>
        <taxon>Viridiplantae</taxon>
        <taxon>Streptophyta</taxon>
        <taxon>Embryophyta</taxon>
        <taxon>Tracheophyta</taxon>
        <taxon>Spermatophyta</taxon>
        <taxon>Magnoliopsida</taxon>
        <taxon>eudicotyledons</taxon>
        <taxon>Gunneridae</taxon>
        <taxon>Pentapetalae</taxon>
        <taxon>rosids</taxon>
        <taxon>fabids</taxon>
        <taxon>Fagales</taxon>
        <taxon>Fagaceae</taxon>
        <taxon>Castanea</taxon>
    </lineage>
</organism>
<keyword evidence="2" id="KW-1185">Reference proteome</keyword>
<evidence type="ECO:0000313" key="2">
    <source>
        <dbReference type="Proteomes" id="UP000737018"/>
    </source>
</evidence>
<evidence type="ECO:0000313" key="1">
    <source>
        <dbReference type="EMBL" id="KAF3966512.1"/>
    </source>
</evidence>
<reference evidence="1" key="1">
    <citation type="submission" date="2020-03" db="EMBL/GenBank/DDBJ databases">
        <title>Castanea mollissima Vanexum genome sequencing.</title>
        <authorList>
            <person name="Staton M."/>
        </authorList>
    </citation>
    <scope>NUCLEOTIDE SEQUENCE</scope>
    <source>
        <tissue evidence="1">Leaf</tissue>
    </source>
</reference>
<accession>A0A8J4RL41</accession>
<gene>
    <name evidence="1" type="ORF">CMV_009396</name>
</gene>
<protein>
    <submittedName>
        <fullName evidence="1">Uncharacterized protein</fullName>
    </submittedName>
</protein>
<comment type="caution">
    <text evidence="1">The sequence shown here is derived from an EMBL/GenBank/DDBJ whole genome shotgun (WGS) entry which is preliminary data.</text>
</comment>
<name>A0A8J4RL41_9ROSI</name>